<sequence length="217" mass="25554">MQYYIQKRYFTGLKPIVFKPGSIFSKVDEANREWNIVTARTYDKPLPTPQRSEVDNLVKEMNAMGLGTQTNMELNFSTTNDTSSIRIPPYIEDKTIAFPQIDFSIFSESMASDGDSINETELLKESFFHIVANHNDQIIYSEIESSNVFPNDSQEKNEFKESIRKQNKKKYIFGKYQKMFDFIYIYNNTVMQYYEAQKLIDIDTLFLDFEVREYNSQ</sequence>
<name>G8BQE4_TETPH</name>
<dbReference type="Proteomes" id="UP000005666">
    <property type="component" value="Chromosome 2"/>
</dbReference>
<keyword evidence="2" id="KW-1185">Reference proteome</keyword>
<dbReference type="RefSeq" id="XP_003684175.1">
    <property type="nucleotide sequence ID" value="XM_003684127.1"/>
</dbReference>
<reference evidence="1 2" key="1">
    <citation type="journal article" date="2011" name="Proc. Natl. Acad. Sci. U.S.A.">
        <title>Evolutionary erosion of yeast sex chromosomes by mating-type switching accidents.</title>
        <authorList>
            <person name="Gordon J.L."/>
            <person name="Armisen D."/>
            <person name="Proux-Wera E."/>
            <person name="Oheigeartaigh S.S."/>
            <person name="Byrne K.P."/>
            <person name="Wolfe K.H."/>
        </authorList>
    </citation>
    <scope>NUCLEOTIDE SEQUENCE [LARGE SCALE GENOMIC DNA]</scope>
    <source>
        <strain evidence="2">ATCC 24235 / CBS 4417 / NBRC 1672 / NRRL Y-8282 / UCD 70-5</strain>
    </source>
</reference>
<accession>G8BQE4</accession>
<dbReference type="AlphaFoldDB" id="G8BQE4"/>
<evidence type="ECO:0000313" key="2">
    <source>
        <dbReference type="Proteomes" id="UP000005666"/>
    </source>
</evidence>
<dbReference type="EMBL" id="HE612857">
    <property type="protein sequence ID" value="CCE61741.1"/>
    <property type="molecule type" value="Genomic_DNA"/>
</dbReference>
<protein>
    <submittedName>
        <fullName evidence="1">Uncharacterized protein</fullName>
    </submittedName>
</protein>
<organism evidence="1 2">
    <name type="scientific">Tetrapisispora phaffii (strain ATCC 24235 / CBS 4417 / NBRC 1672 / NRRL Y-8282 / UCD 70-5)</name>
    <name type="common">Yeast</name>
    <name type="synonym">Fabospora phaffii</name>
    <dbReference type="NCBI Taxonomy" id="1071381"/>
    <lineage>
        <taxon>Eukaryota</taxon>
        <taxon>Fungi</taxon>
        <taxon>Dikarya</taxon>
        <taxon>Ascomycota</taxon>
        <taxon>Saccharomycotina</taxon>
        <taxon>Saccharomycetes</taxon>
        <taxon>Saccharomycetales</taxon>
        <taxon>Saccharomycetaceae</taxon>
        <taxon>Tetrapisispora</taxon>
    </lineage>
</organism>
<gene>
    <name evidence="1" type="primary">TPHA0B00690</name>
    <name evidence="1" type="ordered locus">TPHA_0B00690</name>
</gene>
<dbReference type="KEGG" id="tpf:TPHA_0B00690"/>
<evidence type="ECO:0000313" key="1">
    <source>
        <dbReference type="EMBL" id="CCE61741.1"/>
    </source>
</evidence>
<proteinExistence type="predicted"/>
<dbReference type="GeneID" id="11534728"/>
<dbReference type="HOGENOM" id="CLU_1273023_0_0_1"/>